<dbReference type="InterPro" id="IPR007044">
    <property type="entry name" value="Cyclodeamin/CycHdrlase"/>
</dbReference>
<evidence type="ECO:0000256" key="7">
    <source>
        <dbReference type="ARBA" id="ARBA00012998"/>
    </source>
</evidence>
<dbReference type="Gene3D" id="3.30.990.10">
    <property type="entry name" value="Formiminotransferase, N-terminal subdomain"/>
    <property type="match status" value="1"/>
</dbReference>
<keyword evidence="20" id="KW-0175">Coiled coil</keyword>
<dbReference type="EMBL" id="JADKGY010000020">
    <property type="protein sequence ID" value="MBK9983563.1"/>
    <property type="molecule type" value="Genomic_DNA"/>
</dbReference>
<dbReference type="InterPro" id="IPR037064">
    <property type="entry name" value="Formiminotransferase_N_sf"/>
</dbReference>
<protein>
    <recommendedName>
        <fullName evidence="8">Formimidoyltransferase-cyclodeaminase</fullName>
        <ecNumber evidence="6">2.1.2.5</ecNumber>
        <ecNumber evidence="7">4.3.1.4</ecNumber>
    </recommendedName>
    <alternativeName>
        <fullName evidence="19">Formiminotransferase-cyclodeaminase</fullName>
    </alternativeName>
</protein>
<dbReference type="InterPro" id="IPR013802">
    <property type="entry name" value="Formiminotransferase_C"/>
</dbReference>
<dbReference type="AlphaFoldDB" id="A0A9D7XTD5"/>
<sequence length="563" mass="61247">MNQPAIIECVPNFSEGRRPEVIEAIAQSIRQVDGVKLLDVDPGKATNRTVMTMAGAPGRVIEAAFQAIKTAASLIDMRTHKGEHPRMGATDVCPLIPISGITMEETAQFAHRLARRVGDELGIPVYMYEAAATRPERKNLATIRAGEYEGFNTKIREAEWHPDYGPTTFNVTAGATVIGARDFLVAYNVNLNTRSERKANAVAFDVRENGRILRKGNPVTGEIVRDEKGEVVREKGMCKGVKAIGWYIQEYGIAQVSMNITDTNQTSLHQAFDACVQSAAARGLRVTGSELVGLVPLQVMLDAGRHYLKKQGLSHAAPDRELIHIAIKSMGLDELAPFDPQKKIIEYLLEENTMNPLTTLTLTGFTEELAADSPAPGGGSAAAYVGALGASLGTMVANLSAHKRGWEDKMDYFVEWAVKGQEARKKLLHCVDEDTRAFNKLMDAFRLPKETDEQKKTRSAAIEEATTGAIESPLNIMRVSCDQFALLDAMTKEGNPNSVSDAGVGAACALAAVEGGWLNVMINMSGLKSKKAAEAFKKEANELLAKAREEKERIFKTVILTMG</sequence>
<keyword evidence="10 23" id="KW-0808">Transferase</keyword>
<evidence type="ECO:0000313" key="23">
    <source>
        <dbReference type="EMBL" id="MBK9983563.1"/>
    </source>
</evidence>
<evidence type="ECO:0000256" key="3">
    <source>
        <dbReference type="ARBA" id="ARBA00005082"/>
    </source>
</evidence>
<accession>A0A9D7XTD5</accession>
<dbReference type="PANTHER" id="PTHR12234">
    <property type="entry name" value="FORMIMINOTRANSFERASE-CYCLODEAMINASE"/>
    <property type="match status" value="1"/>
</dbReference>
<dbReference type="NCBIfam" id="TIGR02024">
    <property type="entry name" value="FtcD"/>
    <property type="match status" value="1"/>
</dbReference>
<dbReference type="SUPFAM" id="SSF55116">
    <property type="entry name" value="Formiminotransferase domain of formiminotransferase-cyclodeaminase"/>
    <property type="match status" value="2"/>
</dbReference>
<feature type="domain" description="Formiminotransferase C-terminal subdomain" evidence="21">
    <location>
        <begin position="183"/>
        <end position="348"/>
    </location>
</feature>
<evidence type="ECO:0000256" key="19">
    <source>
        <dbReference type="ARBA" id="ARBA00030029"/>
    </source>
</evidence>
<evidence type="ECO:0000256" key="10">
    <source>
        <dbReference type="ARBA" id="ARBA00022679"/>
    </source>
</evidence>
<evidence type="ECO:0000256" key="8">
    <source>
        <dbReference type="ARBA" id="ARBA00017787"/>
    </source>
</evidence>
<organism evidence="23 24">
    <name type="scientific">Candidatus Opimibacter skivensis</name>
    <dbReference type="NCBI Taxonomy" id="2982028"/>
    <lineage>
        <taxon>Bacteria</taxon>
        <taxon>Pseudomonadati</taxon>
        <taxon>Bacteroidota</taxon>
        <taxon>Saprospiria</taxon>
        <taxon>Saprospirales</taxon>
        <taxon>Saprospiraceae</taxon>
        <taxon>Candidatus Opimibacter</taxon>
    </lineage>
</organism>
<dbReference type="PANTHER" id="PTHR12234:SF0">
    <property type="entry name" value="FORMIMIDOYLTRANSFERASE-CYCLODEAMINASE"/>
    <property type="match status" value="1"/>
</dbReference>
<dbReference type="InterPro" id="IPR004227">
    <property type="entry name" value="Formiminotransferase_cat"/>
</dbReference>
<evidence type="ECO:0000259" key="22">
    <source>
        <dbReference type="SMART" id="SM01222"/>
    </source>
</evidence>
<evidence type="ECO:0000259" key="21">
    <source>
        <dbReference type="SMART" id="SM01221"/>
    </source>
</evidence>
<comment type="subunit">
    <text evidence="18">Homooctamer, including four polyglutamate binding sites. The subunits are arranged as a tetramer of dimers, and form a planar ring-shaped structure.</text>
</comment>
<evidence type="ECO:0000256" key="11">
    <source>
        <dbReference type="ARBA" id="ARBA00022808"/>
    </source>
</evidence>
<dbReference type="InterPro" id="IPR051623">
    <property type="entry name" value="FTCD"/>
</dbReference>
<evidence type="ECO:0000256" key="9">
    <source>
        <dbReference type="ARBA" id="ARBA00022490"/>
    </source>
</evidence>
<evidence type="ECO:0000256" key="5">
    <source>
        <dbReference type="ARBA" id="ARBA00010825"/>
    </source>
</evidence>
<evidence type="ECO:0000256" key="15">
    <source>
        <dbReference type="ARBA" id="ARBA00023239"/>
    </source>
</evidence>
<feature type="domain" description="Formiminotransferase N-terminal subdomain" evidence="22">
    <location>
        <begin position="5"/>
        <end position="182"/>
    </location>
</feature>
<comment type="pathway">
    <text evidence="3">Amino-acid degradation; L-histidine degradation into L-glutamate; L-glutamate from N-formimidoyl-L-glutamate (transferase route): step 1/1.</text>
</comment>
<comment type="subcellular location">
    <subcellularLocation>
        <location evidence="1">Cytoplasm</location>
        <location evidence="1">Cytoskeleton</location>
        <location evidence="1">Microtubule organizing center</location>
        <location evidence="1">Centrosome</location>
        <location evidence="1">Centriole</location>
    </subcellularLocation>
    <subcellularLocation>
        <location evidence="2">Golgi apparatus</location>
    </subcellularLocation>
</comment>
<dbReference type="InterPro" id="IPR036178">
    <property type="entry name" value="Formintransfe-cycloase-like_sf"/>
</dbReference>
<reference evidence="23 24" key="1">
    <citation type="submission" date="2020-10" db="EMBL/GenBank/DDBJ databases">
        <title>Connecting structure to function with the recovery of over 1000 high-quality activated sludge metagenome-assembled genomes encoding full-length rRNA genes using long-read sequencing.</title>
        <authorList>
            <person name="Singleton C.M."/>
            <person name="Petriglieri F."/>
            <person name="Kristensen J.M."/>
            <person name="Kirkegaard R.H."/>
            <person name="Michaelsen T.Y."/>
            <person name="Andersen M.H."/>
            <person name="Karst S.M."/>
            <person name="Dueholm M.S."/>
            <person name="Nielsen P.H."/>
            <person name="Albertsen M."/>
        </authorList>
    </citation>
    <scope>NUCLEOTIDE SEQUENCE [LARGE SCALE GENOMIC DNA]</scope>
    <source>
        <strain evidence="23">Ribe_18-Q3-R11-54_MAXAC.273</strain>
    </source>
</reference>
<keyword evidence="15" id="KW-0456">Lyase</keyword>
<dbReference type="GO" id="GO:0005542">
    <property type="term" value="F:folic acid binding"/>
    <property type="evidence" value="ECO:0007669"/>
    <property type="project" value="UniProtKB-KW"/>
</dbReference>
<evidence type="ECO:0000256" key="16">
    <source>
        <dbReference type="ARBA" id="ARBA00023268"/>
    </source>
</evidence>
<dbReference type="Pfam" id="PF07837">
    <property type="entry name" value="FTCD_N"/>
    <property type="match status" value="1"/>
</dbReference>
<comment type="function">
    <text evidence="17">Folate-dependent enzyme, that displays both transferase and deaminase activity. Serves to channel one-carbon units from formiminoglutamate to the folate pool.</text>
</comment>
<evidence type="ECO:0000256" key="2">
    <source>
        <dbReference type="ARBA" id="ARBA00004555"/>
    </source>
</evidence>
<dbReference type="EC" id="4.3.1.4" evidence="7"/>
<dbReference type="GO" id="GO:0006547">
    <property type="term" value="P:L-histidine metabolic process"/>
    <property type="evidence" value="ECO:0007669"/>
    <property type="project" value="UniProtKB-KW"/>
</dbReference>
<dbReference type="InterPro" id="IPR037070">
    <property type="entry name" value="Formiminotransferase_C_sf"/>
</dbReference>
<dbReference type="GO" id="GO:0030412">
    <property type="term" value="F:formimidoyltetrahydrofolate cyclodeaminase activity"/>
    <property type="evidence" value="ECO:0007669"/>
    <property type="project" value="UniProtKB-EC"/>
</dbReference>
<evidence type="ECO:0000256" key="14">
    <source>
        <dbReference type="ARBA" id="ARBA00023212"/>
    </source>
</evidence>
<feature type="coiled-coil region" evidence="20">
    <location>
        <begin position="530"/>
        <end position="557"/>
    </location>
</feature>
<keyword evidence="16" id="KW-0511">Multifunctional enzyme</keyword>
<comment type="similarity">
    <text evidence="4">In the N-terminal section; belongs to the formiminotransferase family.</text>
</comment>
<dbReference type="Proteomes" id="UP000808337">
    <property type="component" value="Unassembled WGS sequence"/>
</dbReference>
<evidence type="ECO:0000256" key="13">
    <source>
        <dbReference type="ARBA" id="ARBA00023034"/>
    </source>
</evidence>
<dbReference type="SUPFAM" id="SSF101262">
    <property type="entry name" value="Methenyltetrahydrofolate cyclohydrolase-like"/>
    <property type="match status" value="1"/>
</dbReference>
<evidence type="ECO:0000256" key="1">
    <source>
        <dbReference type="ARBA" id="ARBA00004114"/>
    </source>
</evidence>
<name>A0A9D7XTD5_9BACT</name>
<dbReference type="SMART" id="SM01222">
    <property type="entry name" value="FTCD_N"/>
    <property type="match status" value="1"/>
</dbReference>
<evidence type="ECO:0000313" key="24">
    <source>
        <dbReference type="Proteomes" id="UP000808337"/>
    </source>
</evidence>
<keyword evidence="13" id="KW-0333">Golgi apparatus</keyword>
<dbReference type="Gene3D" id="1.20.120.680">
    <property type="entry name" value="Formiminotetrahydrofolate cyclodeaminase monomer, up-and-down helical bundle"/>
    <property type="match status" value="1"/>
</dbReference>
<gene>
    <name evidence="23" type="primary">ftcD</name>
    <name evidence="23" type="ORF">IPP15_14455</name>
</gene>
<dbReference type="Pfam" id="PF04961">
    <property type="entry name" value="FTCD_C"/>
    <property type="match status" value="1"/>
</dbReference>
<keyword evidence="12" id="KW-0290">Folate-binding</keyword>
<dbReference type="EC" id="2.1.2.5" evidence="6"/>
<evidence type="ECO:0000256" key="12">
    <source>
        <dbReference type="ARBA" id="ARBA00022954"/>
    </source>
</evidence>
<evidence type="ECO:0000256" key="18">
    <source>
        <dbReference type="ARBA" id="ARBA00025915"/>
    </source>
</evidence>
<dbReference type="InterPro" id="IPR012886">
    <property type="entry name" value="Formiminotransferase_N"/>
</dbReference>
<keyword evidence="11" id="KW-0369">Histidine metabolism</keyword>
<keyword evidence="14" id="KW-0206">Cytoskeleton</keyword>
<dbReference type="GO" id="GO:0005814">
    <property type="term" value="C:centriole"/>
    <property type="evidence" value="ECO:0007669"/>
    <property type="project" value="UniProtKB-SubCell"/>
</dbReference>
<dbReference type="GO" id="GO:0030409">
    <property type="term" value="F:glutamate formimidoyltransferase activity"/>
    <property type="evidence" value="ECO:0007669"/>
    <property type="project" value="UniProtKB-EC"/>
</dbReference>
<evidence type="ECO:0000256" key="20">
    <source>
        <dbReference type="SAM" id="Coils"/>
    </source>
</evidence>
<dbReference type="Gene3D" id="3.30.70.670">
    <property type="entry name" value="Formiminotransferase, C-terminal subdomain"/>
    <property type="match status" value="1"/>
</dbReference>
<evidence type="ECO:0000256" key="4">
    <source>
        <dbReference type="ARBA" id="ARBA00008297"/>
    </source>
</evidence>
<evidence type="ECO:0000256" key="17">
    <source>
        <dbReference type="ARBA" id="ARBA00025506"/>
    </source>
</evidence>
<comment type="caution">
    <text evidence="23">The sequence shown here is derived from an EMBL/GenBank/DDBJ whole genome shotgun (WGS) entry which is preliminary data.</text>
</comment>
<dbReference type="Pfam" id="PF02971">
    <property type="entry name" value="FTCD"/>
    <property type="match status" value="1"/>
</dbReference>
<dbReference type="FunFam" id="3.30.990.10:FF:000001">
    <property type="entry name" value="Formimidoyltransferase cyclodeaminase"/>
    <property type="match status" value="1"/>
</dbReference>
<keyword evidence="9" id="KW-0963">Cytoplasm</keyword>
<dbReference type="InterPro" id="IPR022384">
    <property type="entry name" value="FormiminoTrfase_cat_dom_sf"/>
</dbReference>
<proteinExistence type="inferred from homology"/>
<evidence type="ECO:0000256" key="6">
    <source>
        <dbReference type="ARBA" id="ARBA00012252"/>
    </source>
</evidence>
<comment type="similarity">
    <text evidence="5">In the C-terminal section; belongs to the cyclodeaminase/cyclohydrolase family.</text>
</comment>
<dbReference type="SMART" id="SM01221">
    <property type="entry name" value="FTCD"/>
    <property type="match status" value="1"/>
</dbReference>